<dbReference type="GO" id="GO:0003824">
    <property type="term" value="F:catalytic activity"/>
    <property type="evidence" value="ECO:0007669"/>
    <property type="project" value="UniProtKB-KW"/>
</dbReference>
<name>A0AAV7LBS6_PLEWA</name>
<feature type="domain" description="Reverse transcriptase/retrotransposon-derived protein RNase H-like" evidence="2">
    <location>
        <begin position="35"/>
        <end position="107"/>
    </location>
</feature>
<evidence type="ECO:0000313" key="3">
    <source>
        <dbReference type="EMBL" id="KAJ1089051.1"/>
    </source>
</evidence>
<feature type="non-terminal residue" evidence="3">
    <location>
        <position position="1"/>
    </location>
</feature>
<dbReference type="InterPro" id="IPR050951">
    <property type="entry name" value="Retrovirus_Pol_polyprotein"/>
</dbReference>
<dbReference type="InterPro" id="IPR043502">
    <property type="entry name" value="DNA/RNA_pol_sf"/>
</dbReference>
<feature type="non-terminal residue" evidence="3">
    <location>
        <position position="108"/>
    </location>
</feature>
<evidence type="ECO:0000313" key="4">
    <source>
        <dbReference type="Proteomes" id="UP001066276"/>
    </source>
</evidence>
<protein>
    <recommendedName>
        <fullName evidence="2">Reverse transcriptase/retrotransposon-derived protein RNase H-like domain-containing protein</fullName>
    </recommendedName>
</protein>
<gene>
    <name evidence="3" type="ORF">NDU88_002204</name>
</gene>
<evidence type="ECO:0000256" key="1">
    <source>
        <dbReference type="ARBA" id="ARBA00023268"/>
    </source>
</evidence>
<organism evidence="3 4">
    <name type="scientific">Pleurodeles waltl</name>
    <name type="common">Iberian ribbed newt</name>
    <dbReference type="NCBI Taxonomy" id="8319"/>
    <lineage>
        <taxon>Eukaryota</taxon>
        <taxon>Metazoa</taxon>
        <taxon>Chordata</taxon>
        <taxon>Craniata</taxon>
        <taxon>Vertebrata</taxon>
        <taxon>Euteleostomi</taxon>
        <taxon>Amphibia</taxon>
        <taxon>Batrachia</taxon>
        <taxon>Caudata</taxon>
        <taxon>Salamandroidea</taxon>
        <taxon>Salamandridae</taxon>
        <taxon>Pleurodelinae</taxon>
        <taxon>Pleurodeles</taxon>
    </lineage>
</organism>
<dbReference type="EMBL" id="JANPWB010000015">
    <property type="protein sequence ID" value="KAJ1089051.1"/>
    <property type="molecule type" value="Genomic_DNA"/>
</dbReference>
<accession>A0AAV7LBS6</accession>
<dbReference type="Proteomes" id="UP001066276">
    <property type="component" value="Chromosome 11"/>
</dbReference>
<dbReference type="Gene3D" id="3.30.70.270">
    <property type="match status" value="1"/>
</dbReference>
<comment type="caution">
    <text evidence="3">The sequence shown here is derived from an EMBL/GenBank/DDBJ whole genome shotgun (WGS) entry which is preliminary data.</text>
</comment>
<dbReference type="InterPro" id="IPR043128">
    <property type="entry name" value="Rev_trsase/Diguanyl_cyclase"/>
</dbReference>
<dbReference type="PANTHER" id="PTHR37984:SF5">
    <property type="entry name" value="PROTEIN NYNRIN-LIKE"/>
    <property type="match status" value="1"/>
</dbReference>
<reference evidence="3" key="1">
    <citation type="journal article" date="2022" name="bioRxiv">
        <title>Sequencing and chromosome-scale assembly of the giantPleurodeles waltlgenome.</title>
        <authorList>
            <person name="Brown T."/>
            <person name="Elewa A."/>
            <person name="Iarovenko S."/>
            <person name="Subramanian E."/>
            <person name="Araus A.J."/>
            <person name="Petzold A."/>
            <person name="Susuki M."/>
            <person name="Suzuki K.-i.T."/>
            <person name="Hayashi T."/>
            <person name="Toyoda A."/>
            <person name="Oliveira C."/>
            <person name="Osipova E."/>
            <person name="Leigh N.D."/>
            <person name="Simon A."/>
            <person name="Yun M.H."/>
        </authorList>
    </citation>
    <scope>NUCLEOTIDE SEQUENCE</scope>
    <source>
        <strain evidence="3">20211129_DDA</strain>
        <tissue evidence="3">Liver</tissue>
    </source>
</reference>
<keyword evidence="1" id="KW-0511">Multifunctional enzyme</keyword>
<keyword evidence="4" id="KW-1185">Reference proteome</keyword>
<dbReference type="InterPro" id="IPR041577">
    <property type="entry name" value="RT_RNaseH_2"/>
</dbReference>
<evidence type="ECO:0000259" key="2">
    <source>
        <dbReference type="Pfam" id="PF17919"/>
    </source>
</evidence>
<dbReference type="SUPFAM" id="SSF56672">
    <property type="entry name" value="DNA/RNA polymerases"/>
    <property type="match status" value="1"/>
</dbReference>
<dbReference type="FunFam" id="3.30.70.270:FF:000020">
    <property type="entry name" value="Transposon Tf2-6 polyprotein-like Protein"/>
    <property type="match status" value="1"/>
</dbReference>
<proteinExistence type="predicted"/>
<dbReference type="AlphaFoldDB" id="A0AAV7LBS6"/>
<sequence>SFLGLAEYYSKFIPNFASVTQPLRALLKKGSEFVWDEGCATAVSLVKTCIGKMPTLGHFDVRAKTYLYTDASVKGLGAVLTQRVDCEDKVIAFASRALKVTEQHYSVI</sequence>
<dbReference type="Pfam" id="PF17919">
    <property type="entry name" value="RT_RNaseH_2"/>
    <property type="match status" value="1"/>
</dbReference>
<dbReference type="PANTHER" id="PTHR37984">
    <property type="entry name" value="PROTEIN CBG26694"/>
    <property type="match status" value="1"/>
</dbReference>